<dbReference type="OrthoDB" id="9986881at2759"/>
<dbReference type="Pfam" id="PF07690">
    <property type="entry name" value="MFS_1"/>
    <property type="match status" value="1"/>
</dbReference>
<dbReference type="InterPro" id="IPR036259">
    <property type="entry name" value="MFS_trans_sf"/>
</dbReference>
<feature type="transmembrane region" description="Helical" evidence="6">
    <location>
        <begin position="306"/>
        <end position="326"/>
    </location>
</feature>
<feature type="transmembrane region" description="Helical" evidence="6">
    <location>
        <begin position="484"/>
        <end position="506"/>
    </location>
</feature>
<dbReference type="Gene3D" id="1.20.1250.20">
    <property type="entry name" value="MFS general substrate transporter like domains"/>
    <property type="match status" value="1"/>
</dbReference>
<dbReference type="CDD" id="cd17323">
    <property type="entry name" value="MFS_Tpo1_MDR_like"/>
    <property type="match status" value="1"/>
</dbReference>
<keyword evidence="4 6" id="KW-0472">Membrane</keyword>
<feature type="transmembrane region" description="Helical" evidence="6">
    <location>
        <begin position="346"/>
        <end position="367"/>
    </location>
</feature>
<dbReference type="VEuPathDB" id="FungiDB:SI65_10312"/>
<comment type="subcellular location">
    <subcellularLocation>
        <location evidence="1">Membrane</location>
        <topology evidence="1">Multi-pass membrane protein</topology>
    </subcellularLocation>
</comment>
<feature type="transmembrane region" description="Helical" evidence="6">
    <location>
        <begin position="144"/>
        <end position="163"/>
    </location>
</feature>
<reference evidence="8 9" key="1">
    <citation type="journal article" date="2016" name="BMC Genomics">
        <title>Comparative genomic and transcriptomic analyses of the Fuzhuan brick tea-fermentation fungus Aspergillus cristatus.</title>
        <authorList>
            <person name="Ge Y."/>
            <person name="Wang Y."/>
            <person name="Liu Y."/>
            <person name="Tan Y."/>
            <person name="Ren X."/>
            <person name="Zhang X."/>
            <person name="Hyde K.D."/>
            <person name="Liu Y."/>
            <person name="Liu Z."/>
        </authorList>
    </citation>
    <scope>NUCLEOTIDE SEQUENCE [LARGE SCALE GENOMIC DNA]</scope>
    <source>
        <strain evidence="8 9">GZAAS20.1005</strain>
    </source>
</reference>
<dbReference type="PANTHER" id="PTHR23502">
    <property type="entry name" value="MAJOR FACILITATOR SUPERFAMILY"/>
    <property type="match status" value="1"/>
</dbReference>
<dbReference type="PROSITE" id="PS50850">
    <property type="entry name" value="MFS"/>
    <property type="match status" value="1"/>
</dbReference>
<proteinExistence type="predicted"/>
<dbReference type="GO" id="GO:0022857">
    <property type="term" value="F:transmembrane transporter activity"/>
    <property type="evidence" value="ECO:0007669"/>
    <property type="project" value="InterPro"/>
</dbReference>
<accession>A0A1E3B006</accession>
<feature type="transmembrane region" description="Helical" evidence="6">
    <location>
        <begin position="78"/>
        <end position="98"/>
    </location>
</feature>
<dbReference type="STRING" id="573508.A0A1E3B006"/>
<feature type="compositionally biased region" description="Polar residues" evidence="5">
    <location>
        <begin position="1"/>
        <end position="10"/>
    </location>
</feature>
<protein>
    <recommendedName>
        <fullName evidence="7">Major facilitator superfamily (MFS) profile domain-containing protein</fullName>
    </recommendedName>
</protein>
<feature type="transmembrane region" description="Helical" evidence="6">
    <location>
        <begin position="235"/>
        <end position="255"/>
    </location>
</feature>
<feature type="transmembrane region" description="Helical" evidence="6">
    <location>
        <begin position="447"/>
        <end position="472"/>
    </location>
</feature>
<feature type="domain" description="Major facilitator superfamily (MFS) profile" evidence="7">
    <location>
        <begin position="80"/>
        <end position="518"/>
    </location>
</feature>
<name>A0A1E3B006_ASPCR</name>
<keyword evidence="2 6" id="KW-0812">Transmembrane</keyword>
<dbReference type="InterPro" id="IPR011701">
    <property type="entry name" value="MFS"/>
</dbReference>
<dbReference type="GO" id="GO:0005886">
    <property type="term" value="C:plasma membrane"/>
    <property type="evidence" value="ECO:0007669"/>
    <property type="project" value="TreeGrafter"/>
</dbReference>
<keyword evidence="3 6" id="KW-1133">Transmembrane helix</keyword>
<organism evidence="8 9">
    <name type="scientific">Aspergillus cristatus</name>
    <name type="common">Chinese Fuzhuan brick tea-fermentation fungus</name>
    <name type="synonym">Eurotium cristatum</name>
    <dbReference type="NCBI Taxonomy" id="573508"/>
    <lineage>
        <taxon>Eukaryota</taxon>
        <taxon>Fungi</taxon>
        <taxon>Dikarya</taxon>
        <taxon>Ascomycota</taxon>
        <taxon>Pezizomycotina</taxon>
        <taxon>Eurotiomycetes</taxon>
        <taxon>Eurotiomycetidae</taxon>
        <taxon>Eurotiales</taxon>
        <taxon>Aspergillaceae</taxon>
        <taxon>Aspergillus</taxon>
        <taxon>Aspergillus subgen. Aspergillus</taxon>
    </lineage>
</organism>
<feature type="transmembrane region" description="Helical" evidence="6">
    <location>
        <begin position="415"/>
        <end position="440"/>
    </location>
</feature>
<keyword evidence="9" id="KW-1185">Reference proteome</keyword>
<evidence type="ECO:0000256" key="6">
    <source>
        <dbReference type="SAM" id="Phobius"/>
    </source>
</evidence>
<evidence type="ECO:0000256" key="1">
    <source>
        <dbReference type="ARBA" id="ARBA00004141"/>
    </source>
</evidence>
<dbReference type="InterPro" id="IPR020846">
    <property type="entry name" value="MFS_dom"/>
</dbReference>
<comment type="caution">
    <text evidence="8">The sequence shown here is derived from an EMBL/GenBank/DDBJ whole genome shotgun (WGS) entry which is preliminary data.</text>
</comment>
<dbReference type="FunFam" id="1.20.1250.20:FF:000011">
    <property type="entry name" value="MFS multidrug transporter, putative"/>
    <property type="match status" value="1"/>
</dbReference>
<evidence type="ECO:0000256" key="4">
    <source>
        <dbReference type="ARBA" id="ARBA00023136"/>
    </source>
</evidence>
<evidence type="ECO:0000313" key="9">
    <source>
        <dbReference type="Proteomes" id="UP000094569"/>
    </source>
</evidence>
<dbReference type="Proteomes" id="UP000094569">
    <property type="component" value="Unassembled WGS sequence"/>
</dbReference>
<sequence>MESSKSSRTGQIDHEHNGLDASELGQAYGSVDKHQGALSMGAGKPIPPPLPDSKEYIVEFDGPDDPVHPLNWSFTVKLYISSIACLGTLTASFTSAIFAPGTAGASKAFGVSSEVGTLGTTLYVLGFASGPLIWAPASELVGRRWPLTIGMLGGAVFTIASAVAKDIQTLIICRFFAGMFGASQLSVVPAVLSDIYNNIHRGIAIALYSLTVFVGPFSAPFIGGFISTSFLGWRWTLYIPAFMGFASGSLFIFSLRETYAPVLLMSKAAAMRRQTLNWGIHTKQDELEVDFGELLRKYFTRPLQMLVTEPTILLISLYMSFIYGIVYALLEAYPYVFETVYDMSPGIAGLAFIGLIIGQVLACGFILSQHSVYAKMLAANNNVPVPEWRLLPATIGAPVFTVGIFWFGWTGFTASIHWMAPIAAGIFIGFGVLCIFLPCFNYLVDSYLPLAASTVAANIILRSSVAAGFPLFSKQMFANLGVQWAGTLLGCLGAVMIPIPFAFRAYGPWLRGKSKLAP</sequence>
<evidence type="ECO:0000256" key="5">
    <source>
        <dbReference type="SAM" id="MobiDB-lite"/>
    </source>
</evidence>
<feature type="transmembrane region" description="Helical" evidence="6">
    <location>
        <begin position="388"/>
        <end position="409"/>
    </location>
</feature>
<dbReference type="SUPFAM" id="SSF103473">
    <property type="entry name" value="MFS general substrate transporter"/>
    <property type="match status" value="1"/>
</dbReference>
<dbReference type="PANTHER" id="PTHR23502:SF138">
    <property type="entry name" value="MAJOR FACILITATOR SUPERFAMILY (MFS) PROFILE DOMAIN-CONTAINING PROTEIN-RELATED"/>
    <property type="match status" value="1"/>
</dbReference>
<evidence type="ECO:0000259" key="7">
    <source>
        <dbReference type="PROSITE" id="PS50850"/>
    </source>
</evidence>
<dbReference type="EMBL" id="JXNT01000031">
    <property type="protein sequence ID" value="ODM14257.1"/>
    <property type="molecule type" value="Genomic_DNA"/>
</dbReference>
<evidence type="ECO:0000256" key="3">
    <source>
        <dbReference type="ARBA" id="ARBA00022989"/>
    </source>
</evidence>
<feature type="transmembrane region" description="Helical" evidence="6">
    <location>
        <begin position="118"/>
        <end position="137"/>
    </location>
</feature>
<feature type="transmembrane region" description="Helical" evidence="6">
    <location>
        <begin position="169"/>
        <end position="192"/>
    </location>
</feature>
<dbReference type="AlphaFoldDB" id="A0A1E3B006"/>
<evidence type="ECO:0000256" key="2">
    <source>
        <dbReference type="ARBA" id="ARBA00022692"/>
    </source>
</evidence>
<gene>
    <name evidence="8" type="ORF">SI65_10312</name>
</gene>
<feature type="region of interest" description="Disordered" evidence="5">
    <location>
        <begin position="1"/>
        <end position="26"/>
    </location>
</feature>
<feature type="transmembrane region" description="Helical" evidence="6">
    <location>
        <begin position="204"/>
        <end position="223"/>
    </location>
</feature>
<evidence type="ECO:0000313" key="8">
    <source>
        <dbReference type="EMBL" id="ODM14257.1"/>
    </source>
</evidence>